<sequence length="53" mass="6076">MFPFIFEWMWDMSHVVFMGGLWYALTIIGLGMTYCILKAAVDTAQGKGSHHHE</sequence>
<evidence type="ECO:0000313" key="2">
    <source>
        <dbReference type="EMBL" id="QTA84340.1"/>
    </source>
</evidence>
<keyword evidence="1" id="KW-0812">Transmembrane</keyword>
<evidence type="ECO:0000256" key="1">
    <source>
        <dbReference type="SAM" id="Phobius"/>
    </source>
</evidence>
<dbReference type="KEGG" id="dmm:dnm_003340"/>
<keyword evidence="1" id="KW-0472">Membrane</keyword>
<keyword evidence="1" id="KW-1133">Transmembrane helix</keyword>
<accession>A0A975BFX5</accession>
<reference evidence="2" key="1">
    <citation type="journal article" date="2021" name="Microb. Physiol.">
        <title>Proteogenomic Insights into the Physiology of Marine, Sulfate-Reducing, Filamentous Desulfonema limicola and Desulfonema magnum.</title>
        <authorList>
            <person name="Schnaars V."/>
            <person name="Wohlbrand L."/>
            <person name="Scheve S."/>
            <person name="Hinrichs C."/>
            <person name="Reinhardt R."/>
            <person name="Rabus R."/>
        </authorList>
    </citation>
    <scope>NUCLEOTIDE SEQUENCE</scope>
    <source>
        <strain evidence="2">4be13</strain>
    </source>
</reference>
<dbReference type="AlphaFoldDB" id="A0A975BFX5"/>
<proteinExistence type="predicted"/>
<dbReference type="Proteomes" id="UP000663722">
    <property type="component" value="Chromosome"/>
</dbReference>
<dbReference type="RefSeq" id="WP_207680871.1">
    <property type="nucleotide sequence ID" value="NZ_CP061800.1"/>
</dbReference>
<name>A0A975BFX5_9BACT</name>
<dbReference type="EMBL" id="CP061800">
    <property type="protein sequence ID" value="QTA84340.1"/>
    <property type="molecule type" value="Genomic_DNA"/>
</dbReference>
<feature type="transmembrane region" description="Helical" evidence="1">
    <location>
        <begin position="20"/>
        <end position="41"/>
    </location>
</feature>
<evidence type="ECO:0000313" key="3">
    <source>
        <dbReference type="Proteomes" id="UP000663722"/>
    </source>
</evidence>
<organism evidence="2 3">
    <name type="scientific">Desulfonema magnum</name>
    <dbReference type="NCBI Taxonomy" id="45655"/>
    <lineage>
        <taxon>Bacteria</taxon>
        <taxon>Pseudomonadati</taxon>
        <taxon>Thermodesulfobacteriota</taxon>
        <taxon>Desulfobacteria</taxon>
        <taxon>Desulfobacterales</taxon>
        <taxon>Desulfococcaceae</taxon>
        <taxon>Desulfonema</taxon>
    </lineage>
</organism>
<protein>
    <submittedName>
        <fullName evidence="2">Uncharacterized protein</fullName>
    </submittedName>
</protein>
<keyword evidence="3" id="KW-1185">Reference proteome</keyword>
<gene>
    <name evidence="2" type="ORF">dnm_003340</name>
</gene>